<sequence>MLIKKLIAVAAIAATLASPAQRAAADAGDAILGAIVGGIVTGVVVNEANKNKPRGGGTVYVARPDSPQRAANRVTQNALNYFSFNAGYADGVFGARTAAAVRAYQAFLGFPQTGKLTGTEHDILITAYNRGQAGGYDVTQMVSTDPMGTRALLVSQRNLVLGPPPGSGSVSSTPTVATMDTDLGTVTVPETTTPEVASNDTPMGLPLIPVPTGKGNLAEFCSGSDVTGPRITLAAMTDPVPALNQAFCGARAEAIEASAALASGVQGVSMADIEAQCDALGPVVQSYVSMLNGTDRAQVISAVDTFINDSGTDRGQLASTAQICLGVGYKKDELNVALGSALLLVALDEAAYGELMGHHLYHGFGVSENQNRGVDWLVWTTDELEAGATPVFGTVDGVRGALVDEAVYRLNGGAPSSAAKNTSSKGKLPVINTNN</sequence>
<comment type="caution">
    <text evidence="4">The sequence shown here is derived from an EMBL/GenBank/DDBJ whole genome shotgun (WGS) entry which is preliminary data.</text>
</comment>
<accession>A0ABV7GRF4</accession>
<evidence type="ECO:0000259" key="3">
    <source>
        <dbReference type="Pfam" id="PF01471"/>
    </source>
</evidence>
<feature type="compositionally biased region" description="Polar residues" evidence="1">
    <location>
        <begin position="418"/>
        <end position="435"/>
    </location>
</feature>
<keyword evidence="5" id="KW-1185">Reference proteome</keyword>
<dbReference type="EMBL" id="JBHRTB010000010">
    <property type="protein sequence ID" value="MFC3144015.1"/>
    <property type="molecule type" value="Genomic_DNA"/>
</dbReference>
<dbReference type="Gene3D" id="1.10.101.10">
    <property type="entry name" value="PGBD-like superfamily/PGBD"/>
    <property type="match status" value="1"/>
</dbReference>
<evidence type="ECO:0000313" key="5">
    <source>
        <dbReference type="Proteomes" id="UP001595632"/>
    </source>
</evidence>
<dbReference type="Proteomes" id="UP001595632">
    <property type="component" value="Unassembled WGS sequence"/>
</dbReference>
<evidence type="ECO:0000313" key="4">
    <source>
        <dbReference type="EMBL" id="MFC3144015.1"/>
    </source>
</evidence>
<reference evidence="5" key="1">
    <citation type="journal article" date="2019" name="Int. J. Syst. Evol. Microbiol.">
        <title>The Global Catalogue of Microorganisms (GCM) 10K type strain sequencing project: providing services to taxonomists for standard genome sequencing and annotation.</title>
        <authorList>
            <consortium name="The Broad Institute Genomics Platform"/>
            <consortium name="The Broad Institute Genome Sequencing Center for Infectious Disease"/>
            <person name="Wu L."/>
            <person name="Ma J."/>
        </authorList>
    </citation>
    <scope>NUCLEOTIDE SEQUENCE [LARGE SCALE GENOMIC DNA]</scope>
    <source>
        <strain evidence="5">KCTC 52366</strain>
    </source>
</reference>
<feature type="domain" description="Peptidoglycan binding-like" evidence="3">
    <location>
        <begin position="76"/>
        <end position="117"/>
    </location>
</feature>
<proteinExistence type="predicted"/>
<dbReference type="RefSeq" id="WP_275631279.1">
    <property type="nucleotide sequence ID" value="NZ_JARGYD010000001.1"/>
</dbReference>
<gene>
    <name evidence="4" type="ORF">ACFOGP_14950</name>
</gene>
<feature type="region of interest" description="Disordered" evidence="1">
    <location>
        <begin position="414"/>
        <end position="435"/>
    </location>
</feature>
<dbReference type="InterPro" id="IPR002477">
    <property type="entry name" value="Peptidoglycan-bd-like"/>
</dbReference>
<dbReference type="InterPro" id="IPR036366">
    <property type="entry name" value="PGBDSf"/>
</dbReference>
<evidence type="ECO:0000256" key="2">
    <source>
        <dbReference type="SAM" id="SignalP"/>
    </source>
</evidence>
<dbReference type="Pfam" id="PF01471">
    <property type="entry name" value="PG_binding_1"/>
    <property type="match status" value="1"/>
</dbReference>
<dbReference type="SUPFAM" id="SSF47090">
    <property type="entry name" value="PGBD-like"/>
    <property type="match status" value="1"/>
</dbReference>
<keyword evidence="2" id="KW-0732">Signal</keyword>
<organism evidence="4 5">
    <name type="scientific">Psychromarinibacter halotolerans</name>
    <dbReference type="NCBI Taxonomy" id="1775175"/>
    <lineage>
        <taxon>Bacteria</taxon>
        <taxon>Pseudomonadati</taxon>
        <taxon>Pseudomonadota</taxon>
        <taxon>Alphaproteobacteria</taxon>
        <taxon>Rhodobacterales</taxon>
        <taxon>Paracoccaceae</taxon>
        <taxon>Psychromarinibacter</taxon>
    </lineage>
</organism>
<evidence type="ECO:0000256" key="1">
    <source>
        <dbReference type="SAM" id="MobiDB-lite"/>
    </source>
</evidence>
<protein>
    <submittedName>
        <fullName evidence="4">Peptidoglycan-binding domain-containing protein</fullName>
    </submittedName>
</protein>
<dbReference type="InterPro" id="IPR036365">
    <property type="entry name" value="PGBD-like_sf"/>
</dbReference>
<feature type="signal peptide" evidence="2">
    <location>
        <begin position="1"/>
        <end position="23"/>
    </location>
</feature>
<name>A0ABV7GRF4_9RHOB</name>
<feature type="chain" id="PRO_5046594878" evidence="2">
    <location>
        <begin position="24"/>
        <end position="435"/>
    </location>
</feature>